<gene>
    <name evidence="1" type="ORF">LFA_4031</name>
</gene>
<evidence type="ECO:0000313" key="1">
    <source>
        <dbReference type="EMBL" id="CEG58672.1"/>
    </source>
</evidence>
<organism evidence="1 2">
    <name type="scientific">Legionella fallonii LLAP-10</name>
    <dbReference type="NCBI Taxonomy" id="1212491"/>
    <lineage>
        <taxon>Bacteria</taxon>
        <taxon>Pseudomonadati</taxon>
        <taxon>Pseudomonadota</taxon>
        <taxon>Gammaproteobacteria</taxon>
        <taxon>Legionellales</taxon>
        <taxon>Legionellaceae</taxon>
        <taxon>Legionella</taxon>
    </lineage>
</organism>
<dbReference type="Proteomes" id="UP000032430">
    <property type="component" value="Chromosome I"/>
</dbReference>
<dbReference type="HOGENOM" id="CLU_3185310_0_0_6"/>
<sequence>MLEDATIVQSLSLHSLRRDLVLVMNQDLCGSSIVLRQISQGELSQD</sequence>
<proteinExistence type="predicted"/>
<dbReference type="KEGG" id="lfa:LFA_4031"/>
<dbReference type="AlphaFoldDB" id="A0A098G862"/>
<dbReference type="EMBL" id="LN614827">
    <property type="protein sequence ID" value="CEG58672.1"/>
    <property type="molecule type" value="Genomic_DNA"/>
</dbReference>
<name>A0A098G862_9GAMM</name>
<reference evidence="2" key="1">
    <citation type="submission" date="2014-09" db="EMBL/GenBank/DDBJ databases">
        <authorList>
            <person name="Gomez-Valero L."/>
        </authorList>
    </citation>
    <scope>NUCLEOTIDE SEQUENCE [LARGE SCALE GENOMIC DNA]</scope>
    <source>
        <strain evidence="2">ATCC700992</strain>
    </source>
</reference>
<evidence type="ECO:0000313" key="2">
    <source>
        <dbReference type="Proteomes" id="UP000032430"/>
    </source>
</evidence>
<accession>A0A098G862</accession>
<protein>
    <submittedName>
        <fullName evidence="1">Uncharacterized protein</fullName>
    </submittedName>
</protein>
<keyword evidence="2" id="KW-1185">Reference proteome</keyword>